<keyword evidence="2" id="KW-1185">Reference proteome</keyword>
<evidence type="ECO:0000313" key="1">
    <source>
        <dbReference type="EMBL" id="KAG8644520.1"/>
    </source>
</evidence>
<sequence length="638" mass="71548">MEKFFLFLFLFLVLLFFLNAAVSQDMKNWVGIDCGSQTSQYKNELTWQTDEGFIKTGENKWISPNSKTKLDQLRTLRVFKEQNKNCYSLPAPTTDRYFIRAMFHYGNYDGLSNPPTFDLQFDGNKWITVQTSLSDTIFHEVVYASKGNNISVCLARTQDNQFPFISMLEIWAIPDDSYDIMTRDKAWIKAYRYSYGGSDVILGYPEDRLNRIWVPMTPQDLNAVKANFTTLDYTTVNYPPDEAIIHAVESPLPSESILLQPFTITEMTRLDHVSVYFTEIVQDINAIRTFDLYVNGKWEFTITPQYKNCTGYMINTRSFTFLNVELFPSFDSTLPPIISAIEVYTATDSLVSAGTSQDDLDGLAVLIDSFEQLKGWSGEPCLPSDTVWQWLACTGSYVNPPRVTSINLSGYGLNAHLPDFSQMQALETINLSNNSLSGPIPDFLGNLPSLTLLDLRDNGFSGEIPRSITDNNKLTYYLDGNPNLDQPKKKNLALIVGLAVGIPIFLLLVIAVIIIVYFSKRKPPAPSPVQATELQMGETNQNENTFVTVTTEAMVKPNSIEQTTLQSEGESFTSAPNGTHANMPIHANGYSAEISGEDISSNINSEINNHQLGVQDIDEEELNDLLRQHGSTGANVRT</sequence>
<comment type="caution">
    <text evidence="1">The sequence shown here is derived from an EMBL/GenBank/DDBJ whole genome shotgun (WGS) entry which is preliminary data.</text>
</comment>
<proteinExistence type="predicted"/>
<dbReference type="Proteomes" id="UP000091857">
    <property type="component" value="Chromosome 11"/>
</dbReference>
<name>A0ACB7GX06_MANES</name>
<protein>
    <submittedName>
        <fullName evidence="1">Uncharacterized protein</fullName>
    </submittedName>
</protein>
<gene>
    <name evidence="1" type="ORF">MANES_11G136400v8</name>
</gene>
<organism evidence="1 2">
    <name type="scientific">Manihot esculenta</name>
    <name type="common">Cassava</name>
    <name type="synonym">Jatropha manihot</name>
    <dbReference type="NCBI Taxonomy" id="3983"/>
    <lineage>
        <taxon>Eukaryota</taxon>
        <taxon>Viridiplantae</taxon>
        <taxon>Streptophyta</taxon>
        <taxon>Embryophyta</taxon>
        <taxon>Tracheophyta</taxon>
        <taxon>Spermatophyta</taxon>
        <taxon>Magnoliopsida</taxon>
        <taxon>eudicotyledons</taxon>
        <taxon>Gunneridae</taxon>
        <taxon>Pentapetalae</taxon>
        <taxon>rosids</taxon>
        <taxon>fabids</taxon>
        <taxon>Malpighiales</taxon>
        <taxon>Euphorbiaceae</taxon>
        <taxon>Crotonoideae</taxon>
        <taxon>Manihoteae</taxon>
        <taxon>Manihot</taxon>
    </lineage>
</organism>
<evidence type="ECO:0000313" key="2">
    <source>
        <dbReference type="Proteomes" id="UP000091857"/>
    </source>
</evidence>
<dbReference type="EMBL" id="CM004397">
    <property type="protein sequence ID" value="KAG8644520.1"/>
    <property type="molecule type" value="Genomic_DNA"/>
</dbReference>
<accession>A0ACB7GX06</accession>
<reference evidence="2" key="1">
    <citation type="journal article" date="2016" name="Nat. Biotechnol.">
        <title>Sequencing wild and cultivated cassava and related species reveals extensive interspecific hybridization and genetic diversity.</title>
        <authorList>
            <person name="Bredeson J.V."/>
            <person name="Lyons J.B."/>
            <person name="Prochnik S.E."/>
            <person name="Wu G.A."/>
            <person name="Ha C.M."/>
            <person name="Edsinger-Gonzales E."/>
            <person name="Grimwood J."/>
            <person name="Schmutz J."/>
            <person name="Rabbi I.Y."/>
            <person name="Egesi C."/>
            <person name="Nauluvula P."/>
            <person name="Lebot V."/>
            <person name="Ndunguru J."/>
            <person name="Mkamilo G."/>
            <person name="Bart R.S."/>
            <person name="Setter T.L."/>
            <person name="Gleadow R.M."/>
            <person name="Kulakow P."/>
            <person name="Ferguson M.E."/>
            <person name="Rounsley S."/>
            <person name="Rokhsar D.S."/>
        </authorList>
    </citation>
    <scope>NUCLEOTIDE SEQUENCE [LARGE SCALE GENOMIC DNA]</scope>
    <source>
        <strain evidence="2">cv. AM560-2</strain>
    </source>
</reference>